<comment type="caution">
    <text evidence="1">The sequence shown here is derived from an EMBL/GenBank/DDBJ whole genome shotgun (WGS) entry which is preliminary data.</text>
</comment>
<dbReference type="Proteomes" id="UP001500620">
    <property type="component" value="Unassembled WGS sequence"/>
</dbReference>
<sequence length="93" mass="10075">MAAPWRGLPTSPSGRYLVRTTWRDILDAATHVGRDPVPWRTAVPAPHLRHDPGPLAPLITYLCRVAHHSGPVPGACNLQPNVVYQHGTRGTSG</sequence>
<protein>
    <submittedName>
        <fullName evidence="1">Uncharacterized protein</fullName>
    </submittedName>
</protein>
<keyword evidence="2" id="KW-1185">Reference proteome</keyword>
<organism evidence="1 2">
    <name type="scientific">Dactylosporangium darangshiense</name>
    <dbReference type="NCBI Taxonomy" id="579108"/>
    <lineage>
        <taxon>Bacteria</taxon>
        <taxon>Bacillati</taxon>
        <taxon>Actinomycetota</taxon>
        <taxon>Actinomycetes</taxon>
        <taxon>Micromonosporales</taxon>
        <taxon>Micromonosporaceae</taxon>
        <taxon>Dactylosporangium</taxon>
    </lineage>
</organism>
<proteinExistence type="predicted"/>
<evidence type="ECO:0000313" key="2">
    <source>
        <dbReference type="Proteomes" id="UP001500620"/>
    </source>
</evidence>
<dbReference type="RefSeq" id="WP_345136948.1">
    <property type="nucleotide sequence ID" value="NZ_BAABAT010000038.1"/>
</dbReference>
<reference evidence="2" key="1">
    <citation type="journal article" date="2019" name="Int. J. Syst. Evol. Microbiol.">
        <title>The Global Catalogue of Microorganisms (GCM) 10K type strain sequencing project: providing services to taxonomists for standard genome sequencing and annotation.</title>
        <authorList>
            <consortium name="The Broad Institute Genomics Platform"/>
            <consortium name="The Broad Institute Genome Sequencing Center for Infectious Disease"/>
            <person name="Wu L."/>
            <person name="Ma J."/>
        </authorList>
    </citation>
    <scope>NUCLEOTIDE SEQUENCE [LARGE SCALE GENOMIC DNA]</scope>
    <source>
        <strain evidence="2">JCM 17441</strain>
    </source>
</reference>
<name>A0ABP8DNA0_9ACTN</name>
<evidence type="ECO:0000313" key="1">
    <source>
        <dbReference type="EMBL" id="GAA4260026.1"/>
    </source>
</evidence>
<accession>A0ABP8DNA0</accession>
<dbReference type="EMBL" id="BAABAT010000038">
    <property type="protein sequence ID" value="GAA4260026.1"/>
    <property type="molecule type" value="Genomic_DNA"/>
</dbReference>
<gene>
    <name evidence="1" type="ORF">GCM10022255_087100</name>
</gene>